<gene>
    <name evidence="2" type="ORF">G7078_07785</name>
</gene>
<dbReference type="InterPro" id="IPR001279">
    <property type="entry name" value="Metallo-B-lactamas"/>
</dbReference>
<dbReference type="Gene3D" id="3.60.15.10">
    <property type="entry name" value="Ribonuclease Z/Hydroxyacylglutathione hydrolase-like"/>
    <property type="match status" value="1"/>
</dbReference>
<evidence type="ECO:0000313" key="2">
    <source>
        <dbReference type="EMBL" id="QIL02692.1"/>
    </source>
</evidence>
<dbReference type="KEGG" id="ssin:G7078_07785"/>
<dbReference type="InterPro" id="IPR052159">
    <property type="entry name" value="Competence_DNA_uptake"/>
</dbReference>
<dbReference type="Pfam" id="PF00753">
    <property type="entry name" value="Lactamase_B"/>
    <property type="match status" value="1"/>
</dbReference>
<keyword evidence="3" id="KW-1185">Reference proteome</keyword>
<dbReference type="InterPro" id="IPR036866">
    <property type="entry name" value="RibonucZ/Hydroxyglut_hydro"/>
</dbReference>
<sequence>MKCEIEFLAVGDASCAGDAIIVRYGDERLWELMLVDGGHAATGEKIVGHLKTYFGADVTLEHVVLTHSDGDHASGLRKVLEEVHVRNVWLHIPWFSADPTLFDSAWSAEGLQKAIQREYDIISEIVDLAHSQGSVLHYPFTGALIGPFFVCSPTLYAYQNLLPQFDKTPDPNEAVIRARNMWLGKESLAQRIFGAARTSVAGWTAEDWLDERLQDGGLTSASNESSVVLYGRFDQGNVLLTGDAGINALTWSANYLESQQLPLRQFSFVQVPHHGSRRNVGPTILNRVLGPIAEPGSVPHFSAFVSAPADDAKHPRRIVTNAFRRRGARVIATQGQDKIHYGGFGKRAGYVDVTPLPFFDIVEEYD</sequence>
<dbReference type="AlphaFoldDB" id="A0A6G7ZP41"/>
<reference evidence="2 3" key="1">
    <citation type="submission" date="2020-03" db="EMBL/GenBank/DDBJ databases">
        <title>Sphingomonas sp. nov., isolated from fish.</title>
        <authorList>
            <person name="Hyun D.-W."/>
            <person name="Bae J.-W."/>
        </authorList>
    </citation>
    <scope>NUCLEOTIDE SEQUENCE [LARGE SCALE GENOMIC DNA]</scope>
    <source>
        <strain evidence="2 3">HDW15C</strain>
    </source>
</reference>
<feature type="domain" description="Metallo-beta-lactamase" evidence="1">
    <location>
        <begin position="33"/>
        <end position="118"/>
    </location>
</feature>
<dbReference type="EMBL" id="CP049871">
    <property type="protein sequence ID" value="QIL02692.1"/>
    <property type="molecule type" value="Genomic_DNA"/>
</dbReference>
<dbReference type="PANTHER" id="PTHR30619">
    <property type="entry name" value="DNA INTERNALIZATION/COMPETENCE PROTEIN COMEC/REC2"/>
    <property type="match status" value="1"/>
</dbReference>
<dbReference type="Proteomes" id="UP000502502">
    <property type="component" value="Chromosome"/>
</dbReference>
<name>A0A6G7ZP41_9SPHN</name>
<accession>A0A6G7ZP41</accession>
<dbReference type="RefSeq" id="WP_166094716.1">
    <property type="nucleotide sequence ID" value="NZ_CP049871.1"/>
</dbReference>
<dbReference type="PANTHER" id="PTHR30619:SF1">
    <property type="entry name" value="RECOMBINATION PROTEIN 2"/>
    <property type="match status" value="1"/>
</dbReference>
<protein>
    <recommendedName>
        <fullName evidence="1">Metallo-beta-lactamase domain-containing protein</fullName>
    </recommendedName>
</protein>
<organism evidence="2 3">
    <name type="scientific">Sphingomonas sinipercae</name>
    <dbReference type="NCBI Taxonomy" id="2714944"/>
    <lineage>
        <taxon>Bacteria</taxon>
        <taxon>Pseudomonadati</taxon>
        <taxon>Pseudomonadota</taxon>
        <taxon>Alphaproteobacteria</taxon>
        <taxon>Sphingomonadales</taxon>
        <taxon>Sphingomonadaceae</taxon>
        <taxon>Sphingomonas</taxon>
    </lineage>
</organism>
<evidence type="ECO:0000259" key="1">
    <source>
        <dbReference type="Pfam" id="PF00753"/>
    </source>
</evidence>
<proteinExistence type="predicted"/>
<evidence type="ECO:0000313" key="3">
    <source>
        <dbReference type="Proteomes" id="UP000502502"/>
    </source>
</evidence>
<dbReference type="SUPFAM" id="SSF56281">
    <property type="entry name" value="Metallo-hydrolase/oxidoreductase"/>
    <property type="match status" value="1"/>
</dbReference>